<keyword evidence="2" id="KW-1185">Reference proteome</keyword>
<protein>
    <submittedName>
        <fullName evidence="1">Uncharacterized protein</fullName>
    </submittedName>
</protein>
<evidence type="ECO:0000313" key="2">
    <source>
        <dbReference type="Proteomes" id="UP000036958"/>
    </source>
</evidence>
<evidence type="ECO:0000313" key="1">
    <source>
        <dbReference type="EMBL" id="KOH45744.1"/>
    </source>
</evidence>
<dbReference type="EMBL" id="LGIA01000074">
    <property type="protein sequence ID" value="KOH45744.1"/>
    <property type="molecule type" value="Genomic_DNA"/>
</dbReference>
<accession>A0A0L8VBC2</accession>
<proteinExistence type="predicted"/>
<reference evidence="2" key="1">
    <citation type="submission" date="2015-07" db="EMBL/GenBank/DDBJ databases">
        <title>Genome sequencing of Sunxiuqinia dokdonensis strain SK.</title>
        <authorList>
            <person name="Ahn S."/>
            <person name="Kim B.-C."/>
        </authorList>
    </citation>
    <scope>NUCLEOTIDE SEQUENCE [LARGE SCALE GENOMIC DNA]</scope>
    <source>
        <strain evidence="2">SK</strain>
    </source>
</reference>
<organism evidence="1 2">
    <name type="scientific">Sunxiuqinia dokdonensis</name>
    <dbReference type="NCBI Taxonomy" id="1409788"/>
    <lineage>
        <taxon>Bacteria</taxon>
        <taxon>Pseudomonadati</taxon>
        <taxon>Bacteroidota</taxon>
        <taxon>Bacteroidia</taxon>
        <taxon>Marinilabiliales</taxon>
        <taxon>Prolixibacteraceae</taxon>
        <taxon>Sunxiuqinia</taxon>
    </lineage>
</organism>
<name>A0A0L8VBC2_9BACT</name>
<dbReference type="AlphaFoldDB" id="A0A0L8VBC2"/>
<gene>
    <name evidence="1" type="ORF">NC99_14390</name>
</gene>
<dbReference type="Proteomes" id="UP000036958">
    <property type="component" value="Unassembled WGS sequence"/>
</dbReference>
<sequence>MAFFIFKFKTISQADQKLQTRAQKKSESSQPIVFRLKFSTLLIKKRPSLPT</sequence>
<comment type="caution">
    <text evidence="1">The sequence shown here is derived from an EMBL/GenBank/DDBJ whole genome shotgun (WGS) entry which is preliminary data.</text>
</comment>